<evidence type="ECO:0000313" key="1">
    <source>
        <dbReference type="EMBL" id="KAF6148506.1"/>
    </source>
</evidence>
<dbReference type="OrthoDB" id="1879545at2759"/>
<name>A0A7J7M0U7_9MAGN</name>
<dbReference type="EMBL" id="JACGCM010001844">
    <property type="protein sequence ID" value="KAF6148506.1"/>
    <property type="molecule type" value="Genomic_DNA"/>
</dbReference>
<evidence type="ECO:0000313" key="2">
    <source>
        <dbReference type="Proteomes" id="UP000541444"/>
    </source>
</evidence>
<accession>A0A7J7M0U7</accession>
<keyword evidence="2" id="KW-1185">Reference proteome</keyword>
<reference evidence="1 2" key="1">
    <citation type="journal article" date="2020" name="IScience">
        <title>Genome Sequencing of the Endangered Kingdonia uniflora (Circaeasteraceae, Ranunculales) Reveals Potential Mechanisms of Evolutionary Specialization.</title>
        <authorList>
            <person name="Sun Y."/>
            <person name="Deng T."/>
            <person name="Zhang A."/>
            <person name="Moore M.J."/>
            <person name="Landis J.B."/>
            <person name="Lin N."/>
            <person name="Zhang H."/>
            <person name="Zhang X."/>
            <person name="Huang J."/>
            <person name="Zhang X."/>
            <person name="Sun H."/>
            <person name="Wang H."/>
        </authorList>
    </citation>
    <scope>NUCLEOTIDE SEQUENCE [LARGE SCALE GENOMIC DNA]</scope>
    <source>
        <strain evidence="1">TB1705</strain>
        <tissue evidence="1">Leaf</tissue>
    </source>
</reference>
<comment type="caution">
    <text evidence="1">The sequence shown here is derived from an EMBL/GenBank/DDBJ whole genome shotgun (WGS) entry which is preliminary data.</text>
</comment>
<dbReference type="SUPFAM" id="SSF55961">
    <property type="entry name" value="Bet v1-like"/>
    <property type="match status" value="1"/>
</dbReference>
<dbReference type="Proteomes" id="UP000541444">
    <property type="component" value="Unassembled WGS sequence"/>
</dbReference>
<protein>
    <submittedName>
        <fullName evidence="1">Uncharacterized protein</fullName>
    </submittedName>
</protein>
<proteinExistence type="predicted"/>
<gene>
    <name evidence="1" type="ORF">GIB67_042465</name>
</gene>
<sequence>MSRSLESSISKSSFFFELGTPMLTFYNEKFTIVDHKKRIKTTEVIEGGFLDLGFSLYRVTFEIIEKDADSSIIKSIVGNEVKEEFASNLSFVSVGPVGAVSEMAAKYLLEKKSSASNQ</sequence>
<dbReference type="InterPro" id="IPR023393">
    <property type="entry name" value="START-like_dom_sf"/>
</dbReference>
<organism evidence="1 2">
    <name type="scientific">Kingdonia uniflora</name>
    <dbReference type="NCBI Taxonomy" id="39325"/>
    <lineage>
        <taxon>Eukaryota</taxon>
        <taxon>Viridiplantae</taxon>
        <taxon>Streptophyta</taxon>
        <taxon>Embryophyta</taxon>
        <taxon>Tracheophyta</taxon>
        <taxon>Spermatophyta</taxon>
        <taxon>Magnoliopsida</taxon>
        <taxon>Ranunculales</taxon>
        <taxon>Circaeasteraceae</taxon>
        <taxon>Kingdonia</taxon>
    </lineage>
</organism>
<dbReference type="AlphaFoldDB" id="A0A7J7M0U7"/>
<dbReference type="Gene3D" id="3.30.530.20">
    <property type="match status" value="1"/>
</dbReference>